<organism evidence="1 2">
    <name type="scientific">Fusarium tricinctum</name>
    <dbReference type="NCBI Taxonomy" id="61284"/>
    <lineage>
        <taxon>Eukaryota</taxon>
        <taxon>Fungi</taxon>
        <taxon>Dikarya</taxon>
        <taxon>Ascomycota</taxon>
        <taxon>Pezizomycotina</taxon>
        <taxon>Sordariomycetes</taxon>
        <taxon>Hypocreomycetidae</taxon>
        <taxon>Hypocreales</taxon>
        <taxon>Nectriaceae</taxon>
        <taxon>Fusarium</taxon>
        <taxon>Fusarium tricinctum species complex</taxon>
    </lineage>
</organism>
<protein>
    <submittedName>
        <fullName evidence="1">Uncharacterized protein</fullName>
    </submittedName>
</protein>
<dbReference type="AlphaFoldDB" id="A0A8K0RQP7"/>
<proteinExistence type="predicted"/>
<evidence type="ECO:0000313" key="2">
    <source>
        <dbReference type="Proteomes" id="UP000813427"/>
    </source>
</evidence>
<dbReference type="Proteomes" id="UP000813427">
    <property type="component" value="Unassembled WGS sequence"/>
</dbReference>
<comment type="caution">
    <text evidence="1">The sequence shown here is derived from an EMBL/GenBank/DDBJ whole genome shotgun (WGS) entry which is preliminary data.</text>
</comment>
<accession>A0A8K0RQP7</accession>
<gene>
    <name evidence="1" type="ORF">BKA59DRAFT_515886</name>
</gene>
<reference evidence="1" key="1">
    <citation type="journal article" date="2021" name="Nat. Commun.">
        <title>Genetic determinants of endophytism in the Arabidopsis root mycobiome.</title>
        <authorList>
            <person name="Mesny F."/>
            <person name="Miyauchi S."/>
            <person name="Thiergart T."/>
            <person name="Pickel B."/>
            <person name="Atanasova L."/>
            <person name="Karlsson M."/>
            <person name="Huettel B."/>
            <person name="Barry K.W."/>
            <person name="Haridas S."/>
            <person name="Chen C."/>
            <person name="Bauer D."/>
            <person name="Andreopoulos W."/>
            <person name="Pangilinan J."/>
            <person name="LaButti K."/>
            <person name="Riley R."/>
            <person name="Lipzen A."/>
            <person name="Clum A."/>
            <person name="Drula E."/>
            <person name="Henrissat B."/>
            <person name="Kohler A."/>
            <person name="Grigoriev I.V."/>
            <person name="Martin F.M."/>
            <person name="Hacquard S."/>
        </authorList>
    </citation>
    <scope>NUCLEOTIDE SEQUENCE</scope>
    <source>
        <strain evidence="1">MPI-SDFR-AT-0068</strain>
    </source>
</reference>
<sequence length="292" mass="32936">MLPVMRLTIDSWGIREIERLAESPEFGRRRTDDLVFVVLSHQILEGINAYVKFGILRLEVPEKYHGLQTWDTPTPPDLHQCHFYPAKITNSTRFRTIDLDQTTGITFFFSNDQIYAVHAHTRTTPYAQVTYQRLPHRRQQSVTWIYVPFAQRDTVVAIGSRMPSSGATFSSTCLLFRMKLGGDVSVGVGLSEEVRDVLLSKAPTTLIYNELESQPVSVFGACPTEVEEDSRPATPFSQPLIDDAPFPYAYFSLAPLERVNRARIFNAELTGFCVGILFDTKTALSDHLGNAE</sequence>
<evidence type="ECO:0000313" key="1">
    <source>
        <dbReference type="EMBL" id="KAH7235355.1"/>
    </source>
</evidence>
<keyword evidence="2" id="KW-1185">Reference proteome</keyword>
<name>A0A8K0RQP7_9HYPO</name>
<dbReference type="OrthoDB" id="4763081at2759"/>
<dbReference type="EMBL" id="JAGPXF010000007">
    <property type="protein sequence ID" value="KAH7235355.1"/>
    <property type="molecule type" value="Genomic_DNA"/>
</dbReference>